<evidence type="ECO:0000256" key="1">
    <source>
        <dbReference type="SAM" id="MobiDB-lite"/>
    </source>
</evidence>
<name>A0AAD6Y1L3_9AGAR</name>
<accession>A0AAD6Y1L3</accession>
<sequence length="223" mass="24594">MSRRNGLTSPLSICAVHHDKRGGARGAARSTPCPGTLPSANLRRREHEHEHDGGGGGGVTSSGVVEGDGVDRAETQRRAPYTIYHGTELPVDLRVKKKSGISRTGTLKVRHIDNHSEFTTIHNGHTTSDDEHIATIQRCWAWNCTLFCCHGQGGIDLRNPSMWLQVAQGRRIIATLRHLKNFRMQAQNVLGKNICFTAGSLLGLVRATDTNHCRTVSERLKYM</sequence>
<proteinExistence type="predicted"/>
<dbReference type="AlphaFoldDB" id="A0AAD6Y1L3"/>
<keyword evidence="3" id="KW-1185">Reference proteome</keyword>
<reference evidence="2" key="1">
    <citation type="submission" date="2023-03" db="EMBL/GenBank/DDBJ databases">
        <title>Massive genome expansion in bonnet fungi (Mycena s.s.) driven by repeated elements and novel gene families across ecological guilds.</title>
        <authorList>
            <consortium name="Lawrence Berkeley National Laboratory"/>
            <person name="Harder C.B."/>
            <person name="Miyauchi S."/>
            <person name="Viragh M."/>
            <person name="Kuo A."/>
            <person name="Thoen E."/>
            <person name="Andreopoulos B."/>
            <person name="Lu D."/>
            <person name="Skrede I."/>
            <person name="Drula E."/>
            <person name="Henrissat B."/>
            <person name="Morin E."/>
            <person name="Kohler A."/>
            <person name="Barry K."/>
            <person name="LaButti K."/>
            <person name="Morin E."/>
            <person name="Salamov A."/>
            <person name="Lipzen A."/>
            <person name="Mereny Z."/>
            <person name="Hegedus B."/>
            <person name="Baldrian P."/>
            <person name="Stursova M."/>
            <person name="Weitz H."/>
            <person name="Taylor A."/>
            <person name="Grigoriev I.V."/>
            <person name="Nagy L.G."/>
            <person name="Martin F."/>
            <person name="Kauserud H."/>
        </authorList>
    </citation>
    <scope>NUCLEOTIDE SEQUENCE</scope>
    <source>
        <strain evidence="2">9144</strain>
    </source>
</reference>
<evidence type="ECO:0000313" key="2">
    <source>
        <dbReference type="EMBL" id="KAJ7196748.1"/>
    </source>
</evidence>
<dbReference type="EMBL" id="JARJCW010000081">
    <property type="protein sequence ID" value="KAJ7196748.1"/>
    <property type="molecule type" value="Genomic_DNA"/>
</dbReference>
<organism evidence="2 3">
    <name type="scientific">Mycena pura</name>
    <dbReference type="NCBI Taxonomy" id="153505"/>
    <lineage>
        <taxon>Eukaryota</taxon>
        <taxon>Fungi</taxon>
        <taxon>Dikarya</taxon>
        <taxon>Basidiomycota</taxon>
        <taxon>Agaricomycotina</taxon>
        <taxon>Agaricomycetes</taxon>
        <taxon>Agaricomycetidae</taxon>
        <taxon>Agaricales</taxon>
        <taxon>Marasmiineae</taxon>
        <taxon>Mycenaceae</taxon>
        <taxon>Mycena</taxon>
    </lineage>
</organism>
<feature type="compositionally biased region" description="Basic and acidic residues" evidence="1">
    <location>
        <begin position="43"/>
        <end position="53"/>
    </location>
</feature>
<dbReference type="Proteomes" id="UP001219525">
    <property type="component" value="Unassembled WGS sequence"/>
</dbReference>
<comment type="caution">
    <text evidence="2">The sequence shown here is derived from an EMBL/GenBank/DDBJ whole genome shotgun (WGS) entry which is preliminary data.</text>
</comment>
<protein>
    <submittedName>
        <fullName evidence="2">Uncharacterized protein</fullName>
    </submittedName>
</protein>
<feature type="region of interest" description="Disordered" evidence="1">
    <location>
        <begin position="22"/>
        <end position="66"/>
    </location>
</feature>
<evidence type="ECO:0000313" key="3">
    <source>
        <dbReference type="Proteomes" id="UP001219525"/>
    </source>
</evidence>
<gene>
    <name evidence="2" type="ORF">GGX14DRAFT_402970</name>
</gene>